<dbReference type="GO" id="GO:0005829">
    <property type="term" value="C:cytosol"/>
    <property type="evidence" value="ECO:0007669"/>
    <property type="project" value="TreeGrafter"/>
</dbReference>
<comment type="catalytic activity">
    <reaction evidence="1">
        <text>4-amino-5-hydroxymethyl-2-methylpyrimidine + ATP = 4-amino-2-methyl-5-(phosphooxymethyl)pyrimidine + ADP + H(+)</text>
        <dbReference type="Rhea" id="RHEA:23096"/>
        <dbReference type="ChEBI" id="CHEBI:15378"/>
        <dbReference type="ChEBI" id="CHEBI:16892"/>
        <dbReference type="ChEBI" id="CHEBI:30616"/>
        <dbReference type="ChEBI" id="CHEBI:58354"/>
        <dbReference type="ChEBI" id="CHEBI:456216"/>
        <dbReference type="EC" id="2.7.1.49"/>
    </reaction>
</comment>
<dbReference type="CDD" id="cd01169">
    <property type="entry name" value="HMPP_kinase"/>
    <property type="match status" value="1"/>
</dbReference>
<evidence type="ECO:0000256" key="9">
    <source>
        <dbReference type="ARBA" id="ARBA00022741"/>
    </source>
</evidence>
<evidence type="ECO:0000256" key="7">
    <source>
        <dbReference type="ARBA" id="ARBA00019161"/>
    </source>
</evidence>
<reference evidence="17 18" key="1">
    <citation type="submission" date="2018-11" db="EMBL/GenBank/DDBJ databases">
        <title>Genomic Encyclopedia of Type Strains, Phase IV (KMG-IV): sequencing the most valuable type-strain genomes for metagenomic binning, comparative biology and taxonomic classification.</title>
        <authorList>
            <person name="Goeker M."/>
        </authorList>
    </citation>
    <scope>NUCLEOTIDE SEQUENCE [LARGE SCALE GENOMIC DNA]</scope>
    <source>
        <strain evidence="17 18">DSM 29158</strain>
    </source>
</reference>
<comment type="similarity">
    <text evidence="4">Belongs to the ThiD family.</text>
</comment>
<sequence length="268" mass="28979">MNNKLMTTLSIAGTDPTGGAGVSVDMKVFQSRGVYGMGVTTSVIAQNTLGVQQIHHLPLDIIEAQLNSVFDDITPDAIKTGMIATKDMMEVVLPYIQNGDIPYVSDPVMIAKSGDALIEEETVNILVNQLLPNATVVTPNIPEAERITNMKIETLDDIKLCGKRFIEEIGCESVVVKGGHLQGDATDYLFIKGQEMIVLNGERFDTEHTHGTGCTFSSVITSELAKGHNIEDAVRIAKAYIEAAIKHTPELGHGRGPVNHFAYSSNDE</sequence>
<evidence type="ECO:0000256" key="2">
    <source>
        <dbReference type="ARBA" id="ARBA00000565"/>
    </source>
</evidence>
<dbReference type="EC" id="2.7.4.7" evidence="6"/>
<proteinExistence type="inferred from homology"/>
<feature type="domain" description="Pyridoxamine kinase/Phosphomethylpyrimidine kinase" evidence="16">
    <location>
        <begin position="15"/>
        <end position="259"/>
    </location>
</feature>
<evidence type="ECO:0000256" key="14">
    <source>
        <dbReference type="ARBA" id="ARBA00042102"/>
    </source>
</evidence>
<dbReference type="SUPFAM" id="SSF53613">
    <property type="entry name" value="Ribokinase-like"/>
    <property type="match status" value="1"/>
</dbReference>
<keyword evidence="11" id="KW-0067">ATP-binding</keyword>
<dbReference type="GO" id="GO:0009228">
    <property type="term" value="P:thiamine biosynthetic process"/>
    <property type="evidence" value="ECO:0007669"/>
    <property type="project" value="UniProtKB-KW"/>
</dbReference>
<evidence type="ECO:0000313" key="17">
    <source>
        <dbReference type="EMBL" id="RPF56424.1"/>
    </source>
</evidence>
<keyword evidence="10 17" id="KW-0418">Kinase</keyword>
<accession>A0A3N5BFF0</accession>
<evidence type="ECO:0000256" key="6">
    <source>
        <dbReference type="ARBA" id="ARBA00012963"/>
    </source>
</evidence>
<evidence type="ECO:0000256" key="13">
    <source>
        <dbReference type="ARBA" id="ARBA00037917"/>
    </source>
</evidence>
<dbReference type="NCBIfam" id="TIGR00097">
    <property type="entry name" value="HMP-P_kinase"/>
    <property type="match status" value="1"/>
</dbReference>
<comment type="pathway">
    <text evidence="3">Cofactor biosynthesis; thiamine diphosphate biosynthesis; 4-amino-2-methyl-5-diphosphomethylpyrimidine from 5-amino-1-(5-phospho-D-ribosyl)imidazole: step 3/3.</text>
</comment>
<evidence type="ECO:0000256" key="5">
    <source>
        <dbReference type="ARBA" id="ARBA00012135"/>
    </source>
</evidence>
<dbReference type="EMBL" id="RKRK01000003">
    <property type="protein sequence ID" value="RPF56424.1"/>
    <property type="molecule type" value="Genomic_DNA"/>
</dbReference>
<dbReference type="AlphaFoldDB" id="A0A3N5BFF0"/>
<dbReference type="GO" id="GO:0008972">
    <property type="term" value="F:phosphomethylpyrimidine kinase activity"/>
    <property type="evidence" value="ECO:0007669"/>
    <property type="project" value="UniProtKB-EC"/>
</dbReference>
<dbReference type="PANTHER" id="PTHR20858">
    <property type="entry name" value="PHOSPHOMETHYLPYRIMIDINE KINASE"/>
    <property type="match status" value="1"/>
</dbReference>
<dbReference type="OrthoDB" id="9810880at2"/>
<evidence type="ECO:0000256" key="12">
    <source>
        <dbReference type="ARBA" id="ARBA00022977"/>
    </source>
</evidence>
<keyword evidence="9" id="KW-0547">Nucleotide-binding</keyword>
<keyword evidence="18" id="KW-1185">Reference proteome</keyword>
<dbReference type="InterPro" id="IPR013749">
    <property type="entry name" value="PM/HMP-P_kinase-1"/>
</dbReference>
<comment type="caution">
    <text evidence="17">The sequence shown here is derived from an EMBL/GenBank/DDBJ whole genome shotgun (WGS) entry which is preliminary data.</text>
</comment>
<dbReference type="InterPro" id="IPR029056">
    <property type="entry name" value="Ribokinase-like"/>
</dbReference>
<protein>
    <recommendedName>
        <fullName evidence="7">Hydroxymethylpyrimidine/phosphomethylpyrimidine kinase</fullName>
        <ecNumber evidence="5">2.7.1.49</ecNumber>
        <ecNumber evidence="6">2.7.4.7</ecNumber>
    </recommendedName>
    <alternativeName>
        <fullName evidence="14">Hydroxymethylpyrimidine kinase</fullName>
    </alternativeName>
    <alternativeName>
        <fullName evidence="15">Hydroxymethylpyrimidine phosphate kinase</fullName>
    </alternativeName>
</protein>
<evidence type="ECO:0000256" key="1">
    <source>
        <dbReference type="ARBA" id="ARBA00000151"/>
    </source>
</evidence>
<evidence type="ECO:0000256" key="3">
    <source>
        <dbReference type="ARBA" id="ARBA00004769"/>
    </source>
</evidence>
<organism evidence="17 18">
    <name type="scientific">Abyssicoccus albus</name>
    <dbReference type="NCBI Taxonomy" id="1817405"/>
    <lineage>
        <taxon>Bacteria</taxon>
        <taxon>Bacillati</taxon>
        <taxon>Bacillota</taxon>
        <taxon>Bacilli</taxon>
        <taxon>Bacillales</taxon>
        <taxon>Abyssicoccaceae</taxon>
    </lineage>
</organism>
<dbReference type="Gene3D" id="3.40.1190.20">
    <property type="match status" value="1"/>
</dbReference>
<keyword evidence="8" id="KW-0808">Transferase</keyword>
<evidence type="ECO:0000256" key="10">
    <source>
        <dbReference type="ARBA" id="ARBA00022777"/>
    </source>
</evidence>
<dbReference type="GO" id="GO:0008902">
    <property type="term" value="F:hydroxymethylpyrimidine kinase activity"/>
    <property type="evidence" value="ECO:0007669"/>
    <property type="project" value="UniProtKB-EC"/>
</dbReference>
<dbReference type="RefSeq" id="WP_123807817.1">
    <property type="nucleotide sequence ID" value="NZ_RKRK01000003.1"/>
</dbReference>
<evidence type="ECO:0000313" key="18">
    <source>
        <dbReference type="Proteomes" id="UP000277108"/>
    </source>
</evidence>
<dbReference type="Pfam" id="PF08543">
    <property type="entry name" value="Phos_pyr_kin"/>
    <property type="match status" value="1"/>
</dbReference>
<evidence type="ECO:0000256" key="8">
    <source>
        <dbReference type="ARBA" id="ARBA00022679"/>
    </source>
</evidence>
<dbReference type="GO" id="GO:0005524">
    <property type="term" value="F:ATP binding"/>
    <property type="evidence" value="ECO:0007669"/>
    <property type="project" value="UniProtKB-KW"/>
</dbReference>
<name>A0A3N5BFF0_9BACL</name>
<dbReference type="Proteomes" id="UP000277108">
    <property type="component" value="Unassembled WGS sequence"/>
</dbReference>
<dbReference type="FunFam" id="3.40.1190.20:FF:000003">
    <property type="entry name" value="Phosphomethylpyrimidine kinase ThiD"/>
    <property type="match status" value="1"/>
</dbReference>
<evidence type="ECO:0000256" key="15">
    <source>
        <dbReference type="ARBA" id="ARBA00043176"/>
    </source>
</evidence>
<comment type="pathway">
    <text evidence="13">Cofactor biosynthesis; thiamine diphosphate biosynthesis; 4-amino-2-methyl-5-diphosphomethylpyrimidine from 5-amino-1-(5-phospho-D-ribosyl)imidazole: step 2/3.</text>
</comment>
<gene>
    <name evidence="17" type="ORF">EDD62_1060</name>
</gene>
<evidence type="ECO:0000259" key="16">
    <source>
        <dbReference type="Pfam" id="PF08543"/>
    </source>
</evidence>
<dbReference type="PANTHER" id="PTHR20858:SF17">
    <property type="entry name" value="HYDROXYMETHYLPYRIMIDINE_PHOSPHOMETHYLPYRIMIDINE KINASE THI20-RELATED"/>
    <property type="match status" value="1"/>
</dbReference>
<keyword evidence="12" id="KW-0784">Thiamine biosynthesis</keyword>
<evidence type="ECO:0000256" key="4">
    <source>
        <dbReference type="ARBA" id="ARBA00009879"/>
    </source>
</evidence>
<dbReference type="InterPro" id="IPR004399">
    <property type="entry name" value="HMP/HMP-P_kinase_dom"/>
</dbReference>
<evidence type="ECO:0000256" key="11">
    <source>
        <dbReference type="ARBA" id="ARBA00022840"/>
    </source>
</evidence>
<comment type="catalytic activity">
    <reaction evidence="2">
        <text>4-amino-2-methyl-5-(phosphooxymethyl)pyrimidine + ATP = 4-amino-2-methyl-5-(diphosphooxymethyl)pyrimidine + ADP</text>
        <dbReference type="Rhea" id="RHEA:19893"/>
        <dbReference type="ChEBI" id="CHEBI:30616"/>
        <dbReference type="ChEBI" id="CHEBI:57841"/>
        <dbReference type="ChEBI" id="CHEBI:58354"/>
        <dbReference type="ChEBI" id="CHEBI:456216"/>
        <dbReference type="EC" id="2.7.4.7"/>
    </reaction>
</comment>
<dbReference type="EC" id="2.7.1.49" evidence="5"/>